<dbReference type="SUPFAM" id="SSF103473">
    <property type="entry name" value="MFS general substrate transporter"/>
    <property type="match status" value="1"/>
</dbReference>
<feature type="transmembrane region" description="Helical" evidence="6">
    <location>
        <begin position="294"/>
        <end position="316"/>
    </location>
</feature>
<gene>
    <name evidence="7" type="ORF">E2553_37580</name>
</gene>
<feature type="transmembrane region" description="Helical" evidence="6">
    <location>
        <begin position="356"/>
        <end position="374"/>
    </location>
</feature>
<feature type="transmembrane region" description="Helical" evidence="6">
    <location>
        <begin position="270"/>
        <end position="288"/>
    </location>
</feature>
<keyword evidence="2" id="KW-1003">Cell membrane</keyword>
<keyword evidence="3 6" id="KW-0812">Transmembrane</keyword>
<evidence type="ECO:0000313" key="7">
    <source>
        <dbReference type="EMBL" id="TFE38102.1"/>
    </source>
</evidence>
<feature type="transmembrane region" description="Helical" evidence="6">
    <location>
        <begin position="77"/>
        <end position="95"/>
    </location>
</feature>
<dbReference type="PANTHER" id="PTHR43124:SF3">
    <property type="entry name" value="CHLORAMPHENICOL EFFLUX PUMP RV0191"/>
    <property type="match status" value="1"/>
</dbReference>
<feature type="transmembrane region" description="Helical" evidence="6">
    <location>
        <begin position="162"/>
        <end position="183"/>
    </location>
</feature>
<evidence type="ECO:0000256" key="2">
    <source>
        <dbReference type="ARBA" id="ARBA00022475"/>
    </source>
</evidence>
<dbReference type="PANTHER" id="PTHR43124">
    <property type="entry name" value="PURINE EFFLUX PUMP PBUE"/>
    <property type="match status" value="1"/>
</dbReference>
<proteinExistence type="predicted"/>
<evidence type="ECO:0000256" key="1">
    <source>
        <dbReference type="ARBA" id="ARBA00004651"/>
    </source>
</evidence>
<dbReference type="Pfam" id="PF07690">
    <property type="entry name" value="MFS_1"/>
    <property type="match status" value="1"/>
</dbReference>
<feature type="transmembrane region" description="Helical" evidence="6">
    <location>
        <begin position="325"/>
        <end position="344"/>
    </location>
</feature>
<dbReference type="GO" id="GO:0022857">
    <property type="term" value="F:transmembrane transporter activity"/>
    <property type="evidence" value="ECO:0007669"/>
    <property type="project" value="InterPro"/>
</dbReference>
<dbReference type="InterPro" id="IPR011701">
    <property type="entry name" value="MFS"/>
</dbReference>
<organism evidence="7 8">
    <name type="scientific">Paraburkholderia dipogonis</name>
    <dbReference type="NCBI Taxonomy" id="1211383"/>
    <lineage>
        <taxon>Bacteria</taxon>
        <taxon>Pseudomonadati</taxon>
        <taxon>Pseudomonadota</taxon>
        <taxon>Betaproteobacteria</taxon>
        <taxon>Burkholderiales</taxon>
        <taxon>Burkholderiaceae</taxon>
        <taxon>Paraburkholderia</taxon>
    </lineage>
</organism>
<comment type="subcellular location">
    <subcellularLocation>
        <location evidence="1">Cell membrane</location>
        <topology evidence="1">Multi-pass membrane protein</topology>
    </subcellularLocation>
</comment>
<feature type="transmembrane region" description="Helical" evidence="6">
    <location>
        <begin position="204"/>
        <end position="226"/>
    </location>
</feature>
<feature type="transmembrane region" description="Helical" evidence="6">
    <location>
        <begin position="238"/>
        <end position="261"/>
    </location>
</feature>
<protein>
    <submittedName>
        <fullName evidence="7">MFS transporter</fullName>
    </submittedName>
</protein>
<dbReference type="InterPro" id="IPR050189">
    <property type="entry name" value="MFS_Efflux_Transporters"/>
</dbReference>
<dbReference type="GO" id="GO:0005886">
    <property type="term" value="C:plasma membrane"/>
    <property type="evidence" value="ECO:0007669"/>
    <property type="project" value="UniProtKB-SubCell"/>
</dbReference>
<evidence type="ECO:0000313" key="8">
    <source>
        <dbReference type="Proteomes" id="UP000297385"/>
    </source>
</evidence>
<dbReference type="InterPro" id="IPR036259">
    <property type="entry name" value="MFS_trans_sf"/>
</dbReference>
<feature type="transmembrane region" description="Helical" evidence="6">
    <location>
        <begin position="101"/>
        <end position="125"/>
    </location>
</feature>
<dbReference type="AlphaFoldDB" id="A0A4Y8MKY9"/>
<feature type="transmembrane region" description="Helical" evidence="6">
    <location>
        <begin position="21"/>
        <end position="41"/>
    </location>
</feature>
<dbReference type="Proteomes" id="UP000297385">
    <property type="component" value="Unassembled WGS sequence"/>
</dbReference>
<evidence type="ECO:0000256" key="5">
    <source>
        <dbReference type="ARBA" id="ARBA00023136"/>
    </source>
</evidence>
<keyword evidence="4 6" id="KW-1133">Transmembrane helix</keyword>
<dbReference type="RefSeq" id="WP_134465751.1">
    <property type="nucleotide sequence ID" value="NZ_JBHMFL010000109.1"/>
</dbReference>
<dbReference type="Gene3D" id="1.20.1250.20">
    <property type="entry name" value="MFS general substrate transporter like domains"/>
    <property type="match status" value="1"/>
</dbReference>
<evidence type="ECO:0000256" key="4">
    <source>
        <dbReference type="ARBA" id="ARBA00022989"/>
    </source>
</evidence>
<accession>A0A4Y8MKY9</accession>
<dbReference type="EMBL" id="SNVI01000004">
    <property type="protein sequence ID" value="TFE38102.1"/>
    <property type="molecule type" value="Genomic_DNA"/>
</dbReference>
<evidence type="ECO:0000256" key="3">
    <source>
        <dbReference type="ARBA" id="ARBA00022692"/>
    </source>
</evidence>
<sequence>MNRSLDGLKGRTSLVLGHCAGMIDVVALPVWVGIVLIRYYGLDPQNAGALATSFLAAVVVSSLFISSRIDRIRGAIAVPAGFALAAAAFFCMALTRDYNLLVVLHVVGGLAVGWALSLTHAAIGASRNPHRLIATGFTALSILSLGFLGGVPRMVSALGGQVVFLVLGAIMLTAALFALIGFPDRAASASPDGIPGRRERLSPGVWFAMVGTSLLTLSHSMMLSFLEPIGLAHGFSTGQVMTVLLAIGLVNLLPGLLALFLERKVSARGVMIAGPVLQGALGFTLTHSTVFGPYAFAGVIFPTVMIFTHTFVFAFLARNDPSSRAVAATPVMAMTGSAIGPILGGVVARHFGYESIGWTILLAAMVSVVCFWQAGRRTQSVLLPVAEAAQ</sequence>
<comment type="caution">
    <text evidence="7">The sequence shown here is derived from an EMBL/GenBank/DDBJ whole genome shotgun (WGS) entry which is preliminary data.</text>
</comment>
<keyword evidence="5 6" id="KW-0472">Membrane</keyword>
<name>A0A4Y8MKY9_9BURK</name>
<evidence type="ECO:0000256" key="6">
    <source>
        <dbReference type="SAM" id="Phobius"/>
    </source>
</evidence>
<feature type="transmembrane region" description="Helical" evidence="6">
    <location>
        <begin position="47"/>
        <end position="65"/>
    </location>
</feature>
<feature type="transmembrane region" description="Helical" evidence="6">
    <location>
        <begin position="132"/>
        <end position="150"/>
    </location>
</feature>
<reference evidence="7 8" key="1">
    <citation type="submission" date="2019-03" db="EMBL/GenBank/DDBJ databases">
        <title>Complete Genome Sequence of Paraburkholderia dipogonis ICMP 19430T, a Nitrogen-fixing Symbiont of the South African Invasive Legume Dipogon lignosus in New Zealand.</title>
        <authorList>
            <person name="De Meyer S.E."/>
        </authorList>
    </citation>
    <scope>NUCLEOTIDE SEQUENCE [LARGE SCALE GENOMIC DNA]</scope>
    <source>
        <strain evidence="7 8">ICMP 19430</strain>
    </source>
</reference>
<dbReference type="GeneID" id="97310006"/>